<evidence type="ECO:0008006" key="2">
    <source>
        <dbReference type="Google" id="ProtNLM"/>
    </source>
</evidence>
<proteinExistence type="predicted"/>
<dbReference type="InterPro" id="IPR038764">
    <property type="entry name" value="GNAT_N_AcTrfase_prd"/>
</dbReference>
<organism evidence="1">
    <name type="scientific">mine drainage metagenome</name>
    <dbReference type="NCBI Taxonomy" id="410659"/>
    <lineage>
        <taxon>unclassified sequences</taxon>
        <taxon>metagenomes</taxon>
        <taxon>ecological metagenomes</taxon>
    </lineage>
</organism>
<reference evidence="1" key="2">
    <citation type="journal article" date="2014" name="ISME J.">
        <title>Microbial stratification in low pH oxic and suboxic macroscopic growths along an acid mine drainage.</title>
        <authorList>
            <person name="Mendez-Garcia C."/>
            <person name="Mesa V."/>
            <person name="Sprenger R.R."/>
            <person name="Richter M."/>
            <person name="Diez M.S."/>
            <person name="Solano J."/>
            <person name="Bargiela R."/>
            <person name="Golyshina O.V."/>
            <person name="Manteca A."/>
            <person name="Ramos J.L."/>
            <person name="Gallego J.R."/>
            <person name="Llorente I."/>
            <person name="Martins Dos Santos V.A."/>
            <person name="Jensen O.N."/>
            <person name="Pelaez A.I."/>
            <person name="Sanchez J."/>
            <person name="Ferrer M."/>
        </authorList>
    </citation>
    <scope>NUCLEOTIDE SEQUENCE</scope>
</reference>
<sequence length="209" mass="24034">VRPEYQHHGVGFRLKLAQRDEVVASGLPEIRWNFDPLQSRNANLTVRKLGARPDRYMVHYYGQISDRVHEGQETDRLRAVWTLEDPRVVERIGGRRPSLEEESARWDRAQPLLETEEGPNGLRRPISVEEPTGLTEAVLEIPFDLAVLMEHDPESGRRWRHAVRDAFRAAFDLGWTVDDFAVVRKQHERRAGYFLRAPTSSPPVPADGN</sequence>
<evidence type="ECO:0000313" key="1">
    <source>
        <dbReference type="EMBL" id="EQD44507.1"/>
    </source>
</evidence>
<dbReference type="PANTHER" id="PTHR41700:SF1">
    <property type="entry name" value="N-ACETYLTRANSFERASE DOMAIN-CONTAINING PROTEIN"/>
    <property type="match status" value="1"/>
</dbReference>
<reference evidence="1" key="1">
    <citation type="submission" date="2013-08" db="EMBL/GenBank/DDBJ databases">
        <authorList>
            <person name="Mendez C."/>
            <person name="Richter M."/>
            <person name="Ferrer M."/>
            <person name="Sanchez J."/>
        </authorList>
    </citation>
    <scope>NUCLEOTIDE SEQUENCE</scope>
</reference>
<name>T0ZJ95_9ZZZZ</name>
<dbReference type="AlphaFoldDB" id="T0ZJ95"/>
<dbReference type="EMBL" id="AUZX01011062">
    <property type="protein sequence ID" value="EQD44507.1"/>
    <property type="molecule type" value="Genomic_DNA"/>
</dbReference>
<protein>
    <recommendedName>
        <fullName evidence="2">GCN5-related N-acetyltransferase</fullName>
    </recommendedName>
</protein>
<accession>T0ZJ95</accession>
<comment type="caution">
    <text evidence="1">The sequence shown here is derived from an EMBL/GenBank/DDBJ whole genome shotgun (WGS) entry which is preliminary data.</text>
</comment>
<gene>
    <name evidence="1" type="ORF">B1A_15083</name>
</gene>
<feature type="non-terminal residue" evidence="1">
    <location>
        <position position="1"/>
    </location>
</feature>
<dbReference type="PANTHER" id="PTHR41700">
    <property type="entry name" value="GCN5-RELATED N-ACETYLTRANSFERASE"/>
    <property type="match status" value="1"/>
</dbReference>